<accession>A0A852UV93</accession>
<dbReference type="Proteomes" id="UP000576393">
    <property type="component" value="Unassembled WGS sequence"/>
</dbReference>
<protein>
    <recommendedName>
        <fullName evidence="3">Polyketide cyclase / dehydrase and lipid transport</fullName>
    </recommendedName>
</protein>
<name>A0A852UV93_9ACTN</name>
<proteinExistence type="predicted"/>
<gene>
    <name evidence="1" type="ORF">HDA43_001637</name>
</gene>
<sequence length="136" mass="15057">MVEAPVAEVAGLLLAVRPGPVGPDNLWLLDGSHAGSLSGGPERFTLHAPGHTMTVEVSRNALALQGNWWYRGEYLLRLHPRGTRLVHRVLNVARRSRWAVPMANRFFVGFEDGTRKAVGDLLRRTGDRLGRPAYPE</sequence>
<evidence type="ECO:0000313" key="2">
    <source>
        <dbReference type="Proteomes" id="UP000576393"/>
    </source>
</evidence>
<organism evidence="1 2">
    <name type="scientific">Streptosporangium sandarakinum</name>
    <dbReference type="NCBI Taxonomy" id="1260955"/>
    <lineage>
        <taxon>Bacteria</taxon>
        <taxon>Bacillati</taxon>
        <taxon>Actinomycetota</taxon>
        <taxon>Actinomycetes</taxon>
        <taxon>Streptosporangiales</taxon>
        <taxon>Streptosporangiaceae</taxon>
        <taxon>Streptosporangium</taxon>
    </lineage>
</organism>
<dbReference type="EMBL" id="JACCCO010000001">
    <property type="protein sequence ID" value="NYF39478.1"/>
    <property type="molecule type" value="Genomic_DNA"/>
</dbReference>
<keyword evidence="2" id="KW-1185">Reference proteome</keyword>
<dbReference type="AlphaFoldDB" id="A0A852UV93"/>
<evidence type="ECO:0000313" key="1">
    <source>
        <dbReference type="EMBL" id="NYF39478.1"/>
    </source>
</evidence>
<evidence type="ECO:0008006" key="3">
    <source>
        <dbReference type="Google" id="ProtNLM"/>
    </source>
</evidence>
<reference evidence="1 2" key="1">
    <citation type="submission" date="2020-07" db="EMBL/GenBank/DDBJ databases">
        <title>Sequencing the genomes of 1000 actinobacteria strains.</title>
        <authorList>
            <person name="Klenk H.-P."/>
        </authorList>
    </citation>
    <scope>NUCLEOTIDE SEQUENCE [LARGE SCALE GENOMIC DNA]</scope>
    <source>
        <strain evidence="1 2">DSM 45763</strain>
    </source>
</reference>
<comment type="caution">
    <text evidence="1">The sequence shown here is derived from an EMBL/GenBank/DDBJ whole genome shotgun (WGS) entry which is preliminary data.</text>
</comment>
<dbReference type="RefSeq" id="WP_179819125.1">
    <property type="nucleotide sequence ID" value="NZ_JACCCO010000001.1"/>
</dbReference>